<accession>A0A1H3LQE3</accession>
<dbReference type="PANTHER" id="PTHR43166:SF6">
    <property type="entry name" value="PHOSPHONATES IMPORT ATP-BINDING PROTEIN PHNC"/>
    <property type="match status" value="1"/>
</dbReference>
<evidence type="ECO:0000256" key="5">
    <source>
        <dbReference type="ARBA" id="ARBA00022885"/>
    </source>
</evidence>
<evidence type="ECO:0000256" key="2">
    <source>
        <dbReference type="ARBA" id="ARBA00022475"/>
    </source>
</evidence>
<dbReference type="PANTHER" id="PTHR43166">
    <property type="entry name" value="AMINO ACID IMPORT ATP-BINDING PROTEIN"/>
    <property type="match status" value="1"/>
</dbReference>
<keyword evidence="10" id="KW-1185">Reference proteome</keyword>
<protein>
    <submittedName>
        <fullName evidence="9">Phosphonate transport system ATP-binding protein</fullName>
    </submittedName>
</protein>
<evidence type="ECO:0000256" key="7">
    <source>
        <dbReference type="ARBA" id="ARBA00023136"/>
    </source>
</evidence>
<gene>
    <name evidence="9" type="ORF">SAMN05192546_103308</name>
</gene>
<dbReference type="InterPro" id="IPR003439">
    <property type="entry name" value="ABC_transporter-like_ATP-bd"/>
</dbReference>
<dbReference type="InterPro" id="IPR027417">
    <property type="entry name" value="P-loop_NTPase"/>
</dbReference>
<keyword evidence="5" id="KW-0918">Phosphonate transport</keyword>
<evidence type="ECO:0000259" key="8">
    <source>
        <dbReference type="PROSITE" id="PS50893"/>
    </source>
</evidence>
<dbReference type="InterPro" id="IPR003593">
    <property type="entry name" value="AAA+_ATPase"/>
</dbReference>
<dbReference type="CDD" id="cd03256">
    <property type="entry name" value="ABC_PhnC_transporter"/>
    <property type="match status" value="1"/>
</dbReference>
<dbReference type="SUPFAM" id="SSF52540">
    <property type="entry name" value="P-loop containing nucleoside triphosphate hydrolases"/>
    <property type="match status" value="1"/>
</dbReference>
<dbReference type="Proteomes" id="UP000199230">
    <property type="component" value="Unassembled WGS sequence"/>
</dbReference>
<evidence type="ECO:0000313" key="10">
    <source>
        <dbReference type="Proteomes" id="UP000199230"/>
    </source>
</evidence>
<dbReference type="GO" id="GO:0015416">
    <property type="term" value="F:ABC-type phosphonate transporter activity"/>
    <property type="evidence" value="ECO:0007669"/>
    <property type="project" value="InterPro"/>
</dbReference>
<keyword evidence="6" id="KW-1278">Translocase</keyword>
<dbReference type="InterPro" id="IPR050086">
    <property type="entry name" value="MetN_ABC_transporter-like"/>
</dbReference>
<reference evidence="9 10" key="1">
    <citation type="submission" date="2016-10" db="EMBL/GenBank/DDBJ databases">
        <authorList>
            <person name="de Groot N.N."/>
        </authorList>
    </citation>
    <scope>NUCLEOTIDE SEQUENCE [LARGE SCALE GENOMIC DNA]</scope>
    <source>
        <strain evidence="9 10">APO</strain>
    </source>
</reference>
<dbReference type="Pfam" id="PF00005">
    <property type="entry name" value="ABC_tran"/>
    <property type="match status" value="1"/>
</dbReference>
<dbReference type="GO" id="GO:0016020">
    <property type="term" value="C:membrane"/>
    <property type="evidence" value="ECO:0007669"/>
    <property type="project" value="InterPro"/>
</dbReference>
<dbReference type="PROSITE" id="PS00211">
    <property type="entry name" value="ABC_TRANSPORTER_1"/>
    <property type="match status" value="1"/>
</dbReference>
<dbReference type="GO" id="GO:0016887">
    <property type="term" value="F:ATP hydrolysis activity"/>
    <property type="evidence" value="ECO:0007669"/>
    <property type="project" value="InterPro"/>
</dbReference>
<keyword evidence="3" id="KW-0547">Nucleotide-binding</keyword>
<dbReference type="OrthoDB" id="9802264at2"/>
<dbReference type="PROSITE" id="PS50893">
    <property type="entry name" value="ABC_TRANSPORTER_2"/>
    <property type="match status" value="1"/>
</dbReference>
<dbReference type="SMART" id="SM00382">
    <property type="entry name" value="AAA"/>
    <property type="match status" value="1"/>
</dbReference>
<keyword evidence="2" id="KW-1003">Cell membrane</keyword>
<dbReference type="GO" id="GO:0005524">
    <property type="term" value="F:ATP binding"/>
    <property type="evidence" value="ECO:0007669"/>
    <property type="project" value="UniProtKB-KW"/>
</dbReference>
<keyword evidence="4 9" id="KW-0067">ATP-binding</keyword>
<sequence length="243" mass="27395">MLKAENLKVIYDNKTLALQDINLKVGHGEFVGIIGSSGSGKSTLLKCMNLLVRPTGGKICLDDRDLMSLTSKGLREIRREIGFIFQDYNLIDRSTVIDNVLIGRLSYKTPFQSLFRIFSQDDYERAQKALSYVALEEKMYERADQLSGGQKQRVAIAKTLCQRPKVMLADEPVASLDQATAHLIMEYFRRANQKKNITILINLHDVKLAKTYCSRIIGLKKGSLVFDGKAGELTDDILKRIYA</sequence>
<proteinExistence type="predicted"/>
<dbReference type="Gene3D" id="3.40.50.300">
    <property type="entry name" value="P-loop containing nucleotide triphosphate hydrolases"/>
    <property type="match status" value="1"/>
</dbReference>
<dbReference type="InterPro" id="IPR012693">
    <property type="entry name" value="ABC_transpr_PhnC"/>
</dbReference>
<dbReference type="STRING" id="159292.SAMN05192546_103308"/>
<dbReference type="RefSeq" id="WP_093312140.1">
    <property type="nucleotide sequence ID" value="NZ_FNPV01000003.1"/>
</dbReference>
<feature type="domain" description="ABC transporter" evidence="8">
    <location>
        <begin position="2"/>
        <end position="243"/>
    </location>
</feature>
<evidence type="ECO:0000256" key="1">
    <source>
        <dbReference type="ARBA" id="ARBA00022448"/>
    </source>
</evidence>
<evidence type="ECO:0000256" key="4">
    <source>
        <dbReference type="ARBA" id="ARBA00022840"/>
    </source>
</evidence>
<dbReference type="EMBL" id="FNPV01000003">
    <property type="protein sequence ID" value="SDY66319.1"/>
    <property type="molecule type" value="Genomic_DNA"/>
</dbReference>
<organism evidence="9 10">
    <name type="scientific">Tindallia californiensis</name>
    <dbReference type="NCBI Taxonomy" id="159292"/>
    <lineage>
        <taxon>Bacteria</taxon>
        <taxon>Bacillati</taxon>
        <taxon>Bacillota</taxon>
        <taxon>Clostridia</taxon>
        <taxon>Peptostreptococcales</taxon>
        <taxon>Tindalliaceae</taxon>
        <taxon>Tindallia</taxon>
    </lineage>
</organism>
<dbReference type="AlphaFoldDB" id="A0A1H3LQE3"/>
<evidence type="ECO:0000256" key="6">
    <source>
        <dbReference type="ARBA" id="ARBA00022967"/>
    </source>
</evidence>
<evidence type="ECO:0000256" key="3">
    <source>
        <dbReference type="ARBA" id="ARBA00022741"/>
    </source>
</evidence>
<dbReference type="NCBIfam" id="TIGR02315">
    <property type="entry name" value="ABC_phnC"/>
    <property type="match status" value="1"/>
</dbReference>
<dbReference type="InterPro" id="IPR017871">
    <property type="entry name" value="ABC_transporter-like_CS"/>
</dbReference>
<name>A0A1H3LQE3_9FIRM</name>
<evidence type="ECO:0000313" key="9">
    <source>
        <dbReference type="EMBL" id="SDY66319.1"/>
    </source>
</evidence>
<keyword evidence="7" id="KW-0472">Membrane</keyword>
<keyword evidence="1" id="KW-0813">Transport</keyword>